<dbReference type="Proteomes" id="UP000053681">
    <property type="component" value="Unassembled WGS sequence"/>
</dbReference>
<comment type="caution">
    <text evidence="1">The sequence shown here is derived from an EMBL/GenBank/DDBJ whole genome shotgun (WGS) entry which is preliminary data.</text>
</comment>
<dbReference type="RefSeq" id="WP_025908928.1">
    <property type="nucleotide sequence ID" value="NZ_KQ758703.1"/>
</dbReference>
<dbReference type="GeneID" id="93684004"/>
<evidence type="ECO:0000313" key="1">
    <source>
        <dbReference type="EMBL" id="KSU86396.1"/>
    </source>
</evidence>
<name>A0A0V8JHE4_9BACI</name>
<evidence type="ECO:0000313" key="2">
    <source>
        <dbReference type="Proteomes" id="UP000053681"/>
    </source>
</evidence>
<dbReference type="EMBL" id="LNQP01000089">
    <property type="protein sequence ID" value="KSU86396.1"/>
    <property type="molecule type" value="Genomic_DNA"/>
</dbReference>
<dbReference type="AlphaFoldDB" id="A0A0V8JHE4"/>
<keyword evidence="2" id="KW-1185">Reference proteome</keyword>
<reference evidence="1 2" key="1">
    <citation type="submission" date="2015-11" db="EMBL/GenBank/DDBJ databases">
        <title>Bacillus caseinolyticus sp nov.</title>
        <authorList>
            <person name="Dastager S.G."/>
            <person name="Mawlankar R."/>
        </authorList>
    </citation>
    <scope>NUCLEOTIDE SEQUENCE [LARGE SCALE GENOMIC DNA]</scope>
    <source>
        <strain evidence="1 2">SGD-V-76</strain>
    </source>
</reference>
<accession>A0A0V8JHE4</accession>
<sequence>MQNMFLYNKRLGISIPVLAHSWNEYTPALQEEILIQWEEIRGLIPDRIAEIERKINNKQAALEEEDNFQKSCQLNEEIAELASIINDLWIWYRTDQDISAKTHL</sequence>
<proteinExistence type="predicted"/>
<organism evidence="1 2">
    <name type="scientific">Priestia veravalensis</name>
    <dbReference type="NCBI Taxonomy" id="1414648"/>
    <lineage>
        <taxon>Bacteria</taxon>
        <taxon>Bacillati</taxon>
        <taxon>Bacillota</taxon>
        <taxon>Bacilli</taxon>
        <taxon>Bacillales</taxon>
        <taxon>Bacillaceae</taxon>
        <taxon>Priestia</taxon>
    </lineage>
</organism>
<gene>
    <name evidence="1" type="ORF">AS180_18920</name>
</gene>
<protein>
    <submittedName>
        <fullName evidence="1">Uncharacterized protein</fullName>
    </submittedName>
</protein>